<dbReference type="PATRIC" id="fig|237258.4.peg.1721"/>
<dbReference type="OrthoDB" id="6678638at2"/>
<dbReference type="EMBL" id="MKGI01000022">
    <property type="protein sequence ID" value="OEL11756.1"/>
    <property type="molecule type" value="Genomic_DNA"/>
</dbReference>
<evidence type="ECO:0000256" key="1">
    <source>
        <dbReference type="SAM" id="Phobius"/>
    </source>
</evidence>
<accession>A0A1E5UFT5</accession>
<keyword evidence="1" id="KW-1133">Transmembrane helix</keyword>
<dbReference type="Proteomes" id="UP000095601">
    <property type="component" value="Unassembled WGS sequence"/>
</dbReference>
<organism evidence="2 3">
    <name type="scientific">Cloacibacterium normanense</name>
    <dbReference type="NCBI Taxonomy" id="237258"/>
    <lineage>
        <taxon>Bacteria</taxon>
        <taxon>Pseudomonadati</taxon>
        <taxon>Bacteroidota</taxon>
        <taxon>Flavobacteriia</taxon>
        <taxon>Flavobacteriales</taxon>
        <taxon>Weeksellaceae</taxon>
    </lineage>
</organism>
<dbReference type="KEGG" id="cnr:EB819_07020"/>
<sequence length="239" mass="27406">MKNSLDKNAKWLLLFGILLTFLFPLLLPLLNKTGIGNFGVVGDAIGGITNPISQLIGSILLYLALKAQLSANGIVQNQIEKDNIKEEQQHKTEQIRTFYSFFQETIKNFSYEFSDANGKQLLYGKRAIKCFLNDLEQMKVDIHNTDDVLMYDGVRELLSILKSAEELFNRIDTISSKSQHILFYRNLLQHELLFNIFPYQDLDDDINIKTGKCTICADAHSYYPPIIFDKIKLLESKFI</sequence>
<evidence type="ECO:0000313" key="3">
    <source>
        <dbReference type="Proteomes" id="UP000095601"/>
    </source>
</evidence>
<evidence type="ECO:0000313" key="2">
    <source>
        <dbReference type="EMBL" id="OEL11756.1"/>
    </source>
</evidence>
<evidence type="ECO:0008006" key="4">
    <source>
        <dbReference type="Google" id="ProtNLM"/>
    </source>
</evidence>
<feature type="transmembrane region" description="Helical" evidence="1">
    <location>
        <begin position="12"/>
        <end position="30"/>
    </location>
</feature>
<name>A0A1E5UFT5_9FLAO</name>
<dbReference type="RefSeq" id="WP_069797534.1">
    <property type="nucleotide sequence ID" value="NZ_CP034157.1"/>
</dbReference>
<gene>
    <name evidence="2" type="ORF">BHF72_1767</name>
</gene>
<dbReference type="STRING" id="237258.SAMN04489756_1336"/>
<dbReference type="AlphaFoldDB" id="A0A1E5UFT5"/>
<protein>
    <recommendedName>
        <fullName evidence="4">Phage abortive infection protein</fullName>
    </recommendedName>
</protein>
<keyword evidence="1" id="KW-0812">Transmembrane</keyword>
<proteinExistence type="predicted"/>
<comment type="caution">
    <text evidence="2">The sequence shown here is derived from an EMBL/GenBank/DDBJ whole genome shotgun (WGS) entry which is preliminary data.</text>
</comment>
<reference evidence="2 3" key="1">
    <citation type="submission" date="2016-09" db="EMBL/GenBank/DDBJ databases">
        <authorList>
            <person name="Capua I."/>
            <person name="De Benedictis P."/>
            <person name="Joannis T."/>
            <person name="Lombin L.H."/>
            <person name="Cattoli G."/>
        </authorList>
    </citation>
    <scope>NUCLEOTIDE SEQUENCE [LARGE SCALE GENOMIC DNA]</scope>
    <source>
        <strain evidence="2 3">NRS-1</strain>
    </source>
</reference>
<keyword evidence="3" id="KW-1185">Reference proteome</keyword>
<keyword evidence="1" id="KW-0472">Membrane</keyword>